<evidence type="ECO:0000259" key="1">
    <source>
        <dbReference type="PROSITE" id="PS50093"/>
    </source>
</evidence>
<dbReference type="SMART" id="SM01067">
    <property type="entry name" value="CBM_3"/>
    <property type="match status" value="2"/>
</dbReference>
<dbReference type="SUPFAM" id="SSF49384">
    <property type="entry name" value="Carbohydrate-binding domain"/>
    <property type="match status" value="2"/>
</dbReference>
<dbReference type="InterPro" id="IPR022409">
    <property type="entry name" value="PKD/Chitinase_dom"/>
</dbReference>
<organism evidence="4 5">
    <name type="scientific">Hymenobacter volaticus</name>
    <dbReference type="NCBI Taxonomy" id="2932254"/>
    <lineage>
        <taxon>Bacteria</taxon>
        <taxon>Pseudomonadati</taxon>
        <taxon>Bacteroidota</taxon>
        <taxon>Cytophagia</taxon>
        <taxon>Cytophagales</taxon>
        <taxon>Hymenobacteraceae</taxon>
        <taxon>Hymenobacter</taxon>
    </lineage>
</organism>
<dbReference type="Gene3D" id="2.60.40.4070">
    <property type="match status" value="1"/>
</dbReference>
<dbReference type="InterPro" id="IPR036966">
    <property type="entry name" value="CBM3_sf"/>
</dbReference>
<evidence type="ECO:0000313" key="5">
    <source>
        <dbReference type="Proteomes" id="UP000830401"/>
    </source>
</evidence>
<dbReference type="InterPro" id="IPR000601">
    <property type="entry name" value="PKD_dom"/>
</dbReference>
<dbReference type="SUPFAM" id="SSF49299">
    <property type="entry name" value="PKD domain"/>
    <property type="match status" value="1"/>
</dbReference>
<dbReference type="PROSITE" id="PS50853">
    <property type="entry name" value="FN3"/>
    <property type="match status" value="1"/>
</dbReference>
<dbReference type="Gene3D" id="2.60.40.10">
    <property type="entry name" value="Immunoglobulins"/>
    <property type="match status" value="1"/>
</dbReference>
<dbReference type="PROSITE" id="PS51172">
    <property type="entry name" value="CBM3"/>
    <property type="match status" value="2"/>
</dbReference>
<sequence length="1689" mass="173534">MTQFYKAARKLGYLPSFLVCLFFFSAQLSWGQTVPYPLAGGTYTESFNTIGTGSATSTTGWSSNFASGTGANRFSVATAIAPSTLPSANTVFVSGSSGGVQKGTEAIVLLATGATPEGSSAAAFDLNLDFTASAAGSISLDWAEVDNTSGSRQATFKLQTNTGTNGAFVDLPGSTVLITNFVATKGSLTALPLPAAFANKADAKIRFYITNVGSGDNSTRTGSRPKISLDNIVVSTGTGTPTPTNSITTTSSSFSSPYCVTATTGSTPFNVAYTTTGTVTGTFKAQLSNASGSFATGTTFIGEGTSSPISATIPASTASGTGYRVRVINEVASINGTDNGTNLTINLGSASNTVAVTPTATQTITLTGSGTTLNATAATGSTFTWQYGTSATGPFTTTLASATGATYQPKGADFGAAGTYYVVANASATTPCGPATGKSEPVAITVSVPQPEITTSVTAVPAFGSTVVGAASVAKSFTVSGTGLTSALLVTPPAGFEIRTGTQPFACCVIQLQPNNGTVNPTTIEVRFAPTATQPYQATIPVTSTGFPGQSVAVSGVSSTPVYPATVSTAALTNVAPTSATTGGTIEPDGGSAVTARGVVWAKTPNPVLGALKTTDGAGAGTFASSITGLVPGTTYYVRAYATNGAGTTYGEEFTLTSVEVPLATEPTQSATLVASQVTGTSIQLALNGGNGAKHLVVARLGGPVDALPVDATTYADSTLFGKGAVLGTGNYVVYAGSSDTVLVSGLRPNTAYSFAVFEYTDNNTAYAENYLTTSSGTLSKTTSALPATLLLEENFDYTAGAALTLNNWTAHSPGTNPITVTSGGLSYDSYSASGIGNAAALKTSGEDLNRKFSAVYARTPVYASFLVKVTSANTAGDYFFHLGTATTNSSFYKGRLYVRSSTAGKIQFGLSNNTTPGPEYSTTNYDVNATYLLVVKYGFDETGNTAQLFVNPALNAEPTVAEIESKETGSSPSDIGSVALRQGSASNAAQLTVDGIRVGNSYRVVRTGLTCLQPEPAFTAITVCVGAATAFSNTSKVVENNATYSWDVDGDGKEDYNTKNVSHIYAAAGTYPVTLTIKQGACSDSYTQQVTVRALPTVALSGTATVCAGTSTKLALHLTGVAPWTVKYSTDGGTTSTALTINAGEVLSVGDYLLTVSPTATTTYTLVAVSDGNCEGLAPKGSATVTVNTVPVLALPTIPATNATAGLRGASVAFVATATGSTPAPTITYSIVNNGVVTPIKSPYVFPLGTTTVTATATNDCGTTSAIFAVTVQSPTTISVLHQNADGIVANNVIKPNLQLVNNSTAAIPYSELRVRYWLTAEDFATMVATIDYAQVGTGAVKAQYVPLTEPAKGAAGYVEYSFTAAAGTLPAGGNSGAIQSRINKQTQTNFNEADDYSYAATSTYLKNERITVYRNGELIGGVEPALETSVTKLVALSQNREKKATSNTISTYLQLRNEGNTTIAYKDLTVRYWFSPEGTQQLNSYLDFAALGANNVQVTFGQAGSQTYAELHFAAGLGNFSPLSTTGNIQYRLAKADWSDFNQANDFSYQAAAATLVENAHITVYVQGQLVYGQEPTGATQTSARSQNATALATSPAATALTRNEVSSYPNPFAGRTTIAFTAAQAQNYQLDVYDMQGRLVQHLQTGKAQAGQLVQVDWQAGSAPAGVYMVRLTTGTTVQQLKLVLQ</sequence>
<feature type="domain" description="PKD" evidence="1">
    <location>
        <begin position="1041"/>
        <end position="1095"/>
    </location>
</feature>
<feature type="domain" description="Fibronectin type-III" evidence="2">
    <location>
        <begin position="563"/>
        <end position="664"/>
    </location>
</feature>
<dbReference type="SMART" id="SM00060">
    <property type="entry name" value="FN3"/>
    <property type="match status" value="2"/>
</dbReference>
<dbReference type="SMART" id="SM00089">
    <property type="entry name" value="PKD"/>
    <property type="match status" value="1"/>
</dbReference>
<evidence type="ECO:0000259" key="2">
    <source>
        <dbReference type="PROSITE" id="PS50853"/>
    </source>
</evidence>
<feature type="domain" description="CBM3" evidence="3">
    <location>
        <begin position="1431"/>
        <end position="1579"/>
    </location>
</feature>
<dbReference type="InterPro" id="IPR026444">
    <property type="entry name" value="Secre_tail"/>
</dbReference>
<dbReference type="NCBIfam" id="TIGR04183">
    <property type="entry name" value="Por_Secre_tail"/>
    <property type="match status" value="1"/>
</dbReference>
<dbReference type="InterPro" id="IPR035986">
    <property type="entry name" value="PKD_dom_sf"/>
</dbReference>
<dbReference type="InterPro" id="IPR056541">
    <property type="entry name" value="Ig-like_POM152"/>
</dbReference>
<dbReference type="Gene3D" id="2.60.40.710">
    <property type="entry name" value="Endoglucanase-like"/>
    <property type="match status" value="2"/>
</dbReference>
<dbReference type="PROSITE" id="PS50093">
    <property type="entry name" value="PKD"/>
    <property type="match status" value="1"/>
</dbReference>
<accession>A0ABY4GAT9</accession>
<feature type="domain" description="CBM3" evidence="3">
    <location>
        <begin position="1275"/>
        <end position="1427"/>
    </location>
</feature>
<dbReference type="Pfam" id="PF24312">
    <property type="entry name" value="Ig-like_POM152"/>
    <property type="match status" value="1"/>
</dbReference>
<dbReference type="Pfam" id="PF18962">
    <property type="entry name" value="Por_Secre_tail"/>
    <property type="match status" value="1"/>
</dbReference>
<name>A0ABY4GAT9_9BACT</name>
<dbReference type="Pfam" id="PF18911">
    <property type="entry name" value="PKD_4"/>
    <property type="match status" value="1"/>
</dbReference>
<gene>
    <name evidence="4" type="ORF">MUN86_08480</name>
</gene>
<dbReference type="InterPro" id="IPR001956">
    <property type="entry name" value="CBM3"/>
</dbReference>
<dbReference type="Pfam" id="PF00942">
    <property type="entry name" value="CBM_3"/>
    <property type="match status" value="2"/>
</dbReference>
<dbReference type="InterPro" id="IPR013783">
    <property type="entry name" value="Ig-like_fold"/>
</dbReference>
<dbReference type="EMBL" id="CP095061">
    <property type="protein sequence ID" value="UOQ67880.1"/>
    <property type="molecule type" value="Genomic_DNA"/>
</dbReference>
<proteinExistence type="predicted"/>
<dbReference type="InterPro" id="IPR008965">
    <property type="entry name" value="CBM2/CBM3_carb-bd_dom_sf"/>
</dbReference>
<evidence type="ECO:0000313" key="4">
    <source>
        <dbReference type="EMBL" id="UOQ67880.1"/>
    </source>
</evidence>
<dbReference type="RefSeq" id="WP_245124120.1">
    <property type="nucleotide sequence ID" value="NZ_CP095061.1"/>
</dbReference>
<evidence type="ECO:0000259" key="3">
    <source>
        <dbReference type="PROSITE" id="PS51172"/>
    </source>
</evidence>
<reference evidence="4" key="1">
    <citation type="submission" date="2022-04" db="EMBL/GenBank/DDBJ databases">
        <title>Hymenobacter sp. isolated from the air.</title>
        <authorList>
            <person name="Won M."/>
            <person name="Lee C.-M."/>
            <person name="Woen H.-Y."/>
            <person name="Kwon S.-W."/>
        </authorList>
    </citation>
    <scope>NUCLEOTIDE SEQUENCE</scope>
    <source>
        <strain evidence="4">5420S-77</strain>
    </source>
</reference>
<protein>
    <submittedName>
        <fullName evidence="4">T9SS type A sorting domain-containing protein</fullName>
    </submittedName>
</protein>
<dbReference type="CDD" id="cd00146">
    <property type="entry name" value="PKD"/>
    <property type="match status" value="1"/>
</dbReference>
<dbReference type="Proteomes" id="UP000830401">
    <property type="component" value="Chromosome"/>
</dbReference>
<dbReference type="InterPro" id="IPR003961">
    <property type="entry name" value="FN3_dom"/>
</dbReference>
<keyword evidence="5" id="KW-1185">Reference proteome</keyword>